<proteinExistence type="predicted"/>
<protein>
    <submittedName>
        <fullName evidence="2">EAL domain-containing protein (Putative c-di-GMP-specific phosphodiesterase class I)</fullName>
    </submittedName>
</protein>
<reference evidence="2 3" key="1">
    <citation type="submission" date="2018-03" db="EMBL/GenBank/DDBJ databases">
        <title>Genomic Encyclopedia of Archaeal and Bacterial Type Strains, Phase II (KMG-II): from individual species to whole genera.</title>
        <authorList>
            <person name="Goeker M."/>
        </authorList>
    </citation>
    <scope>NUCLEOTIDE SEQUENCE [LARGE SCALE GENOMIC DNA]</scope>
    <source>
        <strain evidence="2 3">DSM 17586</strain>
    </source>
</reference>
<gene>
    <name evidence="2" type="ORF">CLV44_11659</name>
</gene>
<dbReference type="Gene3D" id="3.20.20.450">
    <property type="entry name" value="EAL domain"/>
    <property type="match status" value="1"/>
</dbReference>
<sequence length="290" mass="32329">MQYRPSQHYAAQQAVERQTLERILTQRQLVPHFQPIMDLRNGTLIGYEALIRGPAGSLLQSPAALFGAAIRQERQLELELLCRTLSLQQFAALPAGSTLFLNVTASLLSSPDHQRGFTADLLQQLGIPVENIVIELSEQHPFDQHGLTRAAVDHYRSMGFRIAIDDLGTGYSGLKLWSELQPEFVKIDRHFIHGISNDPVKREFVRSISQIGRSLGCHVLAEGIEQLDELRTLQTMDIELGQGYLLGRPEARPAPLLSPRQIRPALHLRSGRAARRALAALLPGTQGYSR</sequence>
<feature type="domain" description="EAL" evidence="1">
    <location>
        <begin position="13"/>
        <end position="263"/>
    </location>
</feature>
<comment type="caution">
    <text evidence="2">The sequence shown here is derived from an EMBL/GenBank/DDBJ whole genome shotgun (WGS) entry which is preliminary data.</text>
</comment>
<dbReference type="Pfam" id="PF00563">
    <property type="entry name" value="EAL"/>
    <property type="match status" value="1"/>
</dbReference>
<dbReference type="PROSITE" id="PS50883">
    <property type="entry name" value="EAL"/>
    <property type="match status" value="1"/>
</dbReference>
<dbReference type="InterPro" id="IPR001633">
    <property type="entry name" value="EAL_dom"/>
</dbReference>
<dbReference type="SMART" id="SM00052">
    <property type="entry name" value="EAL"/>
    <property type="match status" value="1"/>
</dbReference>
<organism evidence="2 3">
    <name type="scientific">Marinobacterium halophilum</name>
    <dbReference type="NCBI Taxonomy" id="267374"/>
    <lineage>
        <taxon>Bacteria</taxon>
        <taxon>Pseudomonadati</taxon>
        <taxon>Pseudomonadota</taxon>
        <taxon>Gammaproteobacteria</taxon>
        <taxon>Oceanospirillales</taxon>
        <taxon>Oceanospirillaceae</taxon>
        <taxon>Marinobacterium</taxon>
    </lineage>
</organism>
<dbReference type="Proteomes" id="UP000242133">
    <property type="component" value="Unassembled WGS sequence"/>
</dbReference>
<keyword evidence="3" id="KW-1185">Reference proteome</keyword>
<dbReference type="PANTHER" id="PTHR33121:SF76">
    <property type="entry name" value="SIGNALING PROTEIN"/>
    <property type="match status" value="1"/>
</dbReference>
<dbReference type="AlphaFoldDB" id="A0A2P8ET93"/>
<dbReference type="PANTHER" id="PTHR33121">
    <property type="entry name" value="CYCLIC DI-GMP PHOSPHODIESTERASE PDEF"/>
    <property type="match status" value="1"/>
</dbReference>
<evidence type="ECO:0000313" key="2">
    <source>
        <dbReference type="EMBL" id="PSL12700.1"/>
    </source>
</evidence>
<dbReference type="GO" id="GO:0071111">
    <property type="term" value="F:cyclic-guanylate-specific phosphodiesterase activity"/>
    <property type="evidence" value="ECO:0007669"/>
    <property type="project" value="InterPro"/>
</dbReference>
<dbReference type="InterPro" id="IPR035919">
    <property type="entry name" value="EAL_sf"/>
</dbReference>
<dbReference type="CDD" id="cd01948">
    <property type="entry name" value="EAL"/>
    <property type="match status" value="1"/>
</dbReference>
<dbReference type="OrthoDB" id="1673646at2"/>
<dbReference type="SUPFAM" id="SSF141868">
    <property type="entry name" value="EAL domain-like"/>
    <property type="match status" value="1"/>
</dbReference>
<accession>A0A2P8ET93</accession>
<dbReference type="InterPro" id="IPR050706">
    <property type="entry name" value="Cyclic-di-GMP_PDE-like"/>
</dbReference>
<dbReference type="EMBL" id="PYGI01000016">
    <property type="protein sequence ID" value="PSL12700.1"/>
    <property type="molecule type" value="Genomic_DNA"/>
</dbReference>
<name>A0A2P8ET93_9GAMM</name>
<evidence type="ECO:0000313" key="3">
    <source>
        <dbReference type="Proteomes" id="UP000242133"/>
    </source>
</evidence>
<evidence type="ECO:0000259" key="1">
    <source>
        <dbReference type="PROSITE" id="PS50883"/>
    </source>
</evidence>
<dbReference type="RefSeq" id="WP_106592320.1">
    <property type="nucleotide sequence ID" value="NZ_PYGI01000016.1"/>
</dbReference>